<keyword evidence="1" id="KW-0175">Coiled coil</keyword>
<dbReference type="InterPro" id="IPR046656">
    <property type="entry name" value="DUF6674"/>
</dbReference>
<protein>
    <submittedName>
        <fullName evidence="3">Uncharacterized protein</fullName>
    </submittedName>
</protein>
<dbReference type="AlphaFoldDB" id="A0A845RIR9"/>
<name>A0A845RIR9_9FIRM</name>
<sequence>MLPKKKAPAVETPIAENEYVKELLALLKENQSPAGKELLEAIGHVSEMEKQLASAVDELKAMRQDLEKMKNSPLKSALQKSIVVLQDRILALRDSLAELKAGIIEGCKNTLAAVKERGISALDHAARFFHIKPGLTAMRNNINEGIQADEKAISSIEAVSAEYHEAGRHVKNIGRALMGKEAVQEAKAPGKLAKTVQAPYRAERACFLAARNSLDKVVASLERLERAAERQPSILKTMQEHKTANPPKKEKTAPTAAHDGR</sequence>
<comment type="caution">
    <text evidence="3">The sequence shown here is derived from an EMBL/GenBank/DDBJ whole genome shotgun (WGS) entry which is preliminary data.</text>
</comment>
<feature type="region of interest" description="Disordered" evidence="2">
    <location>
        <begin position="229"/>
        <end position="261"/>
    </location>
</feature>
<feature type="coiled-coil region" evidence="1">
    <location>
        <begin position="45"/>
        <end position="72"/>
    </location>
</feature>
<feature type="compositionally biased region" description="Basic and acidic residues" evidence="2">
    <location>
        <begin position="238"/>
        <end position="261"/>
    </location>
</feature>
<accession>A0A845RIR9</accession>
<gene>
    <name evidence="3" type="ORF">D3Z39_13845</name>
</gene>
<dbReference type="OrthoDB" id="1856599at2"/>
<organism evidence="3 4">
    <name type="scientific">Anaerotruncus colihominis</name>
    <dbReference type="NCBI Taxonomy" id="169435"/>
    <lineage>
        <taxon>Bacteria</taxon>
        <taxon>Bacillati</taxon>
        <taxon>Bacillota</taxon>
        <taxon>Clostridia</taxon>
        <taxon>Eubacteriales</taxon>
        <taxon>Oscillospiraceae</taxon>
        <taxon>Anaerotruncus</taxon>
    </lineage>
</organism>
<dbReference type="EMBL" id="QXWZ01000028">
    <property type="protein sequence ID" value="NBI79926.1"/>
    <property type="molecule type" value="Genomic_DNA"/>
</dbReference>
<evidence type="ECO:0000256" key="1">
    <source>
        <dbReference type="SAM" id="Coils"/>
    </source>
</evidence>
<proteinExistence type="predicted"/>
<evidence type="ECO:0000313" key="3">
    <source>
        <dbReference type="EMBL" id="NBI79926.1"/>
    </source>
</evidence>
<dbReference type="SUPFAM" id="SSF58100">
    <property type="entry name" value="Bacterial hemolysins"/>
    <property type="match status" value="1"/>
</dbReference>
<evidence type="ECO:0000313" key="4">
    <source>
        <dbReference type="Proteomes" id="UP000446348"/>
    </source>
</evidence>
<dbReference type="Proteomes" id="UP000446348">
    <property type="component" value="Unassembled WGS sequence"/>
</dbReference>
<reference evidence="3 4" key="1">
    <citation type="submission" date="2018-08" db="EMBL/GenBank/DDBJ databases">
        <title>Murine metabolic-syndrome-specific gut microbial biobank.</title>
        <authorList>
            <person name="Liu C."/>
        </authorList>
    </citation>
    <scope>NUCLEOTIDE SEQUENCE [LARGE SCALE GENOMIC DNA]</scope>
    <source>
        <strain evidence="3 4">X69</strain>
    </source>
</reference>
<evidence type="ECO:0000256" key="2">
    <source>
        <dbReference type="SAM" id="MobiDB-lite"/>
    </source>
</evidence>
<dbReference type="Pfam" id="PF20379">
    <property type="entry name" value="DUF6674"/>
    <property type="match status" value="1"/>
</dbReference>